<feature type="transmembrane region" description="Helical" evidence="1">
    <location>
        <begin position="172"/>
        <end position="192"/>
    </location>
</feature>
<evidence type="ECO:0000313" key="2">
    <source>
        <dbReference type="EMBL" id="TDX52299.1"/>
    </source>
</evidence>
<feature type="transmembrane region" description="Helical" evidence="1">
    <location>
        <begin position="109"/>
        <end position="128"/>
    </location>
</feature>
<accession>A0A4R8H570</accession>
<dbReference type="Pfam" id="PF07136">
    <property type="entry name" value="DUF1385"/>
    <property type="match status" value="1"/>
</dbReference>
<keyword evidence="1" id="KW-0472">Membrane</keyword>
<gene>
    <name evidence="2" type="ORF">C7959_1075</name>
</gene>
<feature type="transmembrane region" description="Helical" evidence="1">
    <location>
        <begin position="198"/>
        <end position="221"/>
    </location>
</feature>
<feature type="transmembrane region" description="Helical" evidence="1">
    <location>
        <begin position="51"/>
        <end position="68"/>
    </location>
</feature>
<name>A0A4R8H570_9FIRM</name>
<dbReference type="RefSeq" id="WP_134115740.1">
    <property type="nucleotide sequence ID" value="NZ_SOEG01000007.1"/>
</dbReference>
<organism evidence="2 3">
    <name type="scientific">Orenia marismortui</name>
    <dbReference type="NCBI Taxonomy" id="46469"/>
    <lineage>
        <taxon>Bacteria</taxon>
        <taxon>Bacillati</taxon>
        <taxon>Bacillota</taxon>
        <taxon>Clostridia</taxon>
        <taxon>Halanaerobiales</taxon>
        <taxon>Halobacteroidaceae</taxon>
        <taxon>Orenia</taxon>
    </lineage>
</organism>
<proteinExistence type="predicted"/>
<dbReference type="STRING" id="926561.GCA_000379025_01321"/>
<protein>
    <submittedName>
        <fullName evidence="2">Uncharacterized protein YqhQ</fullName>
    </submittedName>
</protein>
<sequence length="257" mass="29458">MKIGGRAYKNGVRLVGENYSVKAYYDNDQLKYIINRKVANKNKFLVASKKIPIIRGMISFIFALLSFFKEASGNPRRYWPILLIFSLDILLESYFILMPESSNDLLTTLSQINSQFYIIMGIIVAFLLRQTLLKDTFKFHGAEHKAVNYFEADYQTPLIEQSRLANRCGTNLIVFYFIIINLFVFFGIYINVYLESLLAIGIAYEIISLAPDSILSIAYLFQKFTTIEPDKRHLKAAETALNILMSQEDEGSPPLII</sequence>
<comment type="caution">
    <text evidence="2">The sequence shown here is derived from an EMBL/GenBank/DDBJ whole genome shotgun (WGS) entry which is preliminary data.</text>
</comment>
<keyword evidence="1" id="KW-0812">Transmembrane</keyword>
<dbReference type="InterPro" id="IPR010787">
    <property type="entry name" value="DUF1385"/>
</dbReference>
<evidence type="ECO:0000313" key="3">
    <source>
        <dbReference type="Proteomes" id="UP000295832"/>
    </source>
</evidence>
<evidence type="ECO:0000256" key="1">
    <source>
        <dbReference type="SAM" id="Phobius"/>
    </source>
</evidence>
<keyword evidence="1" id="KW-1133">Transmembrane helix</keyword>
<dbReference type="AlphaFoldDB" id="A0A4R8H570"/>
<dbReference type="PANTHER" id="PTHR42867:SF1">
    <property type="entry name" value="MEMBRANE PROTEIN-RELATED"/>
    <property type="match status" value="1"/>
</dbReference>
<reference evidence="2 3" key="1">
    <citation type="submission" date="2019-03" db="EMBL/GenBank/DDBJ databases">
        <title>Subsurface microbial communities from deep shales in Ohio and West Virginia, USA.</title>
        <authorList>
            <person name="Wrighton K."/>
        </authorList>
    </citation>
    <scope>NUCLEOTIDE SEQUENCE [LARGE SCALE GENOMIC DNA]</scope>
    <source>
        <strain evidence="2 3">MSL 6dP</strain>
    </source>
</reference>
<dbReference type="Proteomes" id="UP000295832">
    <property type="component" value="Unassembled WGS sequence"/>
</dbReference>
<dbReference type="PANTHER" id="PTHR42867">
    <property type="entry name" value="MEMBRANE PROTEIN-RELATED"/>
    <property type="match status" value="1"/>
</dbReference>
<dbReference type="EMBL" id="SOEG01000007">
    <property type="protein sequence ID" value="TDX52299.1"/>
    <property type="molecule type" value="Genomic_DNA"/>
</dbReference>
<keyword evidence="3" id="KW-1185">Reference proteome</keyword>